<feature type="domain" description="G" evidence="1">
    <location>
        <begin position="197"/>
        <end position="325"/>
    </location>
</feature>
<dbReference type="PROSITE" id="PS00675">
    <property type="entry name" value="SIGMA54_INTERACT_1"/>
    <property type="match status" value="1"/>
</dbReference>
<accession>A0A9P6ZY11</accession>
<dbReference type="InterPro" id="IPR006073">
    <property type="entry name" value="GTP-bd"/>
</dbReference>
<dbReference type="GO" id="GO:0005525">
    <property type="term" value="F:GTP binding"/>
    <property type="evidence" value="ECO:0007669"/>
    <property type="project" value="InterPro"/>
</dbReference>
<keyword evidence="3" id="KW-1185">Reference proteome</keyword>
<dbReference type="Pfam" id="PF01926">
    <property type="entry name" value="MMR_HSR1"/>
    <property type="match status" value="1"/>
</dbReference>
<dbReference type="InterPro" id="IPR025662">
    <property type="entry name" value="Sigma_54_int_dom_ATP-bd_1"/>
</dbReference>
<evidence type="ECO:0000313" key="3">
    <source>
        <dbReference type="Proteomes" id="UP000714275"/>
    </source>
</evidence>
<reference evidence="2" key="1">
    <citation type="journal article" date="2020" name="New Phytol.">
        <title>Comparative genomics reveals dynamic genome evolution in host specialist ectomycorrhizal fungi.</title>
        <authorList>
            <person name="Lofgren L.A."/>
            <person name="Nguyen N.H."/>
            <person name="Vilgalys R."/>
            <person name="Ruytinx J."/>
            <person name="Liao H.L."/>
            <person name="Branco S."/>
            <person name="Kuo A."/>
            <person name="LaButti K."/>
            <person name="Lipzen A."/>
            <person name="Andreopoulos W."/>
            <person name="Pangilinan J."/>
            <person name="Riley R."/>
            <person name="Hundley H."/>
            <person name="Na H."/>
            <person name="Barry K."/>
            <person name="Grigoriev I.V."/>
            <person name="Stajich J.E."/>
            <person name="Kennedy P.G."/>
        </authorList>
    </citation>
    <scope>NUCLEOTIDE SEQUENCE</scope>
    <source>
        <strain evidence="2">DOB743</strain>
    </source>
</reference>
<dbReference type="GO" id="GO:0016787">
    <property type="term" value="F:hydrolase activity"/>
    <property type="evidence" value="ECO:0007669"/>
    <property type="project" value="UniProtKB-KW"/>
</dbReference>
<keyword evidence="2" id="KW-0378">Hydrolase</keyword>
<dbReference type="Proteomes" id="UP000714275">
    <property type="component" value="Unassembled WGS sequence"/>
</dbReference>
<protein>
    <submittedName>
        <fullName evidence="2">P-loop containing nucleoside triphosphate hydrolase protein</fullName>
    </submittedName>
</protein>
<organism evidence="2 3">
    <name type="scientific">Suillus placidus</name>
    <dbReference type="NCBI Taxonomy" id="48579"/>
    <lineage>
        <taxon>Eukaryota</taxon>
        <taxon>Fungi</taxon>
        <taxon>Dikarya</taxon>
        <taxon>Basidiomycota</taxon>
        <taxon>Agaricomycotina</taxon>
        <taxon>Agaricomycetes</taxon>
        <taxon>Agaricomycetidae</taxon>
        <taxon>Boletales</taxon>
        <taxon>Suillineae</taxon>
        <taxon>Suillaceae</taxon>
        <taxon>Suillus</taxon>
    </lineage>
</organism>
<dbReference type="EMBL" id="JABBWD010000014">
    <property type="protein sequence ID" value="KAG1778924.1"/>
    <property type="molecule type" value="Genomic_DNA"/>
</dbReference>
<dbReference type="InterPro" id="IPR027417">
    <property type="entry name" value="P-loop_NTPase"/>
</dbReference>
<dbReference type="Gene3D" id="3.40.50.300">
    <property type="entry name" value="P-loop containing nucleotide triphosphate hydrolases"/>
    <property type="match status" value="1"/>
</dbReference>
<evidence type="ECO:0000313" key="2">
    <source>
        <dbReference type="EMBL" id="KAG1778924.1"/>
    </source>
</evidence>
<dbReference type="CDD" id="cd00882">
    <property type="entry name" value="Ras_like_GTPase"/>
    <property type="match status" value="1"/>
</dbReference>
<dbReference type="AlphaFoldDB" id="A0A9P6ZY11"/>
<dbReference type="OrthoDB" id="8954335at2759"/>
<name>A0A9P6ZY11_9AGAM</name>
<gene>
    <name evidence="2" type="ORF">EV702DRAFT_144883</name>
</gene>
<dbReference type="SUPFAM" id="SSF52540">
    <property type="entry name" value="P-loop containing nucleoside triphosphate hydrolases"/>
    <property type="match status" value="1"/>
</dbReference>
<comment type="caution">
    <text evidence="2">The sequence shown here is derived from an EMBL/GenBank/DDBJ whole genome shotgun (WGS) entry which is preliminary data.</text>
</comment>
<evidence type="ECO:0000259" key="1">
    <source>
        <dbReference type="Pfam" id="PF01926"/>
    </source>
</evidence>
<proteinExistence type="predicted"/>
<sequence>MLNIGGHVLALEVVAATNFPIPSIRMPTGHYISVSTTNGQWSTTTKAATANYTVSWNETLIINGRSLTFPPCLMPIFSGKSKAILLELRASYESGPSELVGVFETSFGQVLVSDVQSVSCLAVDNQHISLTLKAQRIKTTQPVDPAAGGTAESVVTDQPVHLPAAVRSINITGQPPLSLSPHASSSNLETSPWGRNIVIFGETGSGKSSIINAIAREQLAETSNDTTGCTSFYKRHPVTISGQKFDLFDTVGLGEGPAGTVPDAEAKRQLKSLLRQLMSSKSLSDGIGLLVYCVSSRTNALPAIVRAYNTFYSRVCRKKVPIVIVITGLENERDMESWWDKNKGKFKSMHFAGHACVTALQEYPDTPDDFAHRIAESGDTLRNLLVNNCSHWAVDDSWFMRIAGLWCASSSWSKN</sequence>